<evidence type="ECO:0000256" key="2">
    <source>
        <dbReference type="SAM" id="SignalP"/>
    </source>
</evidence>
<evidence type="ECO:0000313" key="3">
    <source>
        <dbReference type="EMBL" id="RDX52254.1"/>
    </source>
</evidence>
<organism evidence="3 4">
    <name type="scientific">Lentinus brumalis</name>
    <dbReference type="NCBI Taxonomy" id="2498619"/>
    <lineage>
        <taxon>Eukaryota</taxon>
        <taxon>Fungi</taxon>
        <taxon>Dikarya</taxon>
        <taxon>Basidiomycota</taxon>
        <taxon>Agaricomycotina</taxon>
        <taxon>Agaricomycetes</taxon>
        <taxon>Polyporales</taxon>
        <taxon>Polyporaceae</taxon>
        <taxon>Lentinus</taxon>
    </lineage>
</organism>
<accession>A0A371DI99</accession>
<evidence type="ECO:0000256" key="1">
    <source>
        <dbReference type="SAM" id="MobiDB-lite"/>
    </source>
</evidence>
<keyword evidence="4" id="KW-1185">Reference proteome</keyword>
<reference evidence="3 4" key="1">
    <citation type="journal article" date="2018" name="Biotechnol. Biofuels">
        <title>Integrative visual omics of the white-rot fungus Polyporus brumalis exposes the biotechnological potential of its oxidative enzymes for delignifying raw plant biomass.</title>
        <authorList>
            <person name="Miyauchi S."/>
            <person name="Rancon A."/>
            <person name="Drula E."/>
            <person name="Hage H."/>
            <person name="Chaduli D."/>
            <person name="Favel A."/>
            <person name="Grisel S."/>
            <person name="Henrissat B."/>
            <person name="Herpoel-Gimbert I."/>
            <person name="Ruiz-Duenas F.J."/>
            <person name="Chevret D."/>
            <person name="Hainaut M."/>
            <person name="Lin J."/>
            <person name="Wang M."/>
            <person name="Pangilinan J."/>
            <person name="Lipzen A."/>
            <person name="Lesage-Meessen L."/>
            <person name="Navarro D."/>
            <person name="Riley R."/>
            <person name="Grigoriev I.V."/>
            <person name="Zhou S."/>
            <person name="Raouche S."/>
            <person name="Rosso M.N."/>
        </authorList>
    </citation>
    <scope>NUCLEOTIDE SEQUENCE [LARGE SCALE GENOMIC DNA]</scope>
    <source>
        <strain evidence="3 4">BRFM 1820</strain>
    </source>
</reference>
<evidence type="ECO:0000313" key="4">
    <source>
        <dbReference type="Proteomes" id="UP000256964"/>
    </source>
</evidence>
<proteinExistence type="predicted"/>
<feature type="chain" id="PRO_5016705967" description="Carbohydrate esterase family 16 protein" evidence="2">
    <location>
        <begin position="20"/>
        <end position="348"/>
    </location>
</feature>
<dbReference type="AlphaFoldDB" id="A0A371DI99"/>
<feature type="signal peptide" evidence="2">
    <location>
        <begin position="1"/>
        <end position="19"/>
    </location>
</feature>
<dbReference type="Pfam" id="PF00657">
    <property type="entry name" value="Lipase_GDSL"/>
    <property type="match status" value="1"/>
</dbReference>
<evidence type="ECO:0008006" key="5">
    <source>
        <dbReference type="Google" id="ProtNLM"/>
    </source>
</evidence>
<dbReference type="InterPro" id="IPR001087">
    <property type="entry name" value="GDSL"/>
</dbReference>
<gene>
    <name evidence="3" type="ORF">OH76DRAFT_1377623</name>
</gene>
<dbReference type="GO" id="GO:0016788">
    <property type="term" value="F:hydrolase activity, acting on ester bonds"/>
    <property type="evidence" value="ECO:0007669"/>
    <property type="project" value="InterPro"/>
</dbReference>
<dbReference type="EMBL" id="KZ857391">
    <property type="protein sequence ID" value="RDX52254.1"/>
    <property type="molecule type" value="Genomic_DNA"/>
</dbReference>
<name>A0A371DI99_9APHY</name>
<dbReference type="InterPro" id="IPR036514">
    <property type="entry name" value="SGNH_hydro_sf"/>
</dbReference>
<keyword evidence="2" id="KW-0732">Signal</keyword>
<dbReference type="Gene3D" id="3.40.50.1110">
    <property type="entry name" value="SGNH hydrolase"/>
    <property type="match status" value="1"/>
</dbReference>
<feature type="region of interest" description="Disordered" evidence="1">
    <location>
        <begin position="83"/>
        <end position="106"/>
    </location>
</feature>
<dbReference type="OrthoDB" id="1600564at2759"/>
<dbReference type="SUPFAM" id="SSF52266">
    <property type="entry name" value="SGNH hydrolase"/>
    <property type="match status" value="1"/>
</dbReference>
<dbReference type="Proteomes" id="UP000256964">
    <property type="component" value="Unassembled WGS sequence"/>
</dbReference>
<protein>
    <recommendedName>
        <fullName evidence="5">Carbohydrate esterase family 16 protein</fullName>
    </recommendedName>
</protein>
<sequence>MKLLFPVLVLAYVIVLADATRLFETRRLHGSSLARQDGNNGIHLAVSPVCGALSGNVSDVNAGIDLTRIKTIVAFGDSYTDGGRQDGGPLPAPVITPPDAEAGGRSTDGKVWVEDIADDIGATIMDYAQSGACTDLSLWPSAIKQVDFIGQMATFLNQSNDLDPETTLYAVFFGINDFENSKTDGEANLQAAAQVILTQIRRLADTPTNARSFLVTDVYGRGTHTPAGDAFVQTVFSGLHDLHLGVNATGHGEGEGAGEGEGPRLQVAFAAFSRIWDGVLGADPGFGAFGYVSTDACITDCSDVFCSTEGMCDDPEHFFQYIPGHPSKEGHRIMADYVEEVLERCVGA</sequence>